<name>A0A7I4ECD0_PHYPA</name>
<reference evidence="1 2" key="2">
    <citation type="journal article" date="2018" name="Plant J.">
        <title>The Physcomitrella patens chromosome-scale assembly reveals moss genome structure and evolution.</title>
        <authorList>
            <person name="Lang D."/>
            <person name="Ullrich K.K."/>
            <person name="Murat F."/>
            <person name="Fuchs J."/>
            <person name="Jenkins J."/>
            <person name="Haas F.B."/>
            <person name="Piednoel M."/>
            <person name="Gundlach H."/>
            <person name="Van Bel M."/>
            <person name="Meyberg R."/>
            <person name="Vives C."/>
            <person name="Morata J."/>
            <person name="Symeonidi A."/>
            <person name="Hiss M."/>
            <person name="Muchero W."/>
            <person name="Kamisugi Y."/>
            <person name="Saleh O."/>
            <person name="Blanc G."/>
            <person name="Decker E.L."/>
            <person name="van Gessel N."/>
            <person name="Grimwood J."/>
            <person name="Hayes R.D."/>
            <person name="Graham S.W."/>
            <person name="Gunter L.E."/>
            <person name="McDaniel S.F."/>
            <person name="Hoernstein S.N.W."/>
            <person name="Larsson A."/>
            <person name="Li F.W."/>
            <person name="Perroud P.F."/>
            <person name="Phillips J."/>
            <person name="Ranjan P."/>
            <person name="Rokshar D.S."/>
            <person name="Rothfels C.J."/>
            <person name="Schneider L."/>
            <person name="Shu S."/>
            <person name="Stevenson D.W."/>
            <person name="Thummler F."/>
            <person name="Tillich M."/>
            <person name="Villarreal Aguilar J.C."/>
            <person name="Widiez T."/>
            <person name="Wong G.K."/>
            <person name="Wymore A."/>
            <person name="Zhang Y."/>
            <person name="Zimmer A.D."/>
            <person name="Quatrano R.S."/>
            <person name="Mayer K.F.X."/>
            <person name="Goodstein D."/>
            <person name="Casacuberta J.M."/>
            <person name="Vandepoele K."/>
            <person name="Reski R."/>
            <person name="Cuming A.C."/>
            <person name="Tuskan G.A."/>
            <person name="Maumus F."/>
            <person name="Salse J."/>
            <person name="Schmutz J."/>
            <person name="Rensing S.A."/>
        </authorList>
    </citation>
    <scope>NUCLEOTIDE SEQUENCE [LARGE SCALE GENOMIC DNA]</scope>
    <source>
        <strain evidence="1 2">cv. Gransden 2004</strain>
    </source>
</reference>
<keyword evidence="2" id="KW-1185">Reference proteome</keyword>
<accession>A0A7I4ECD0</accession>
<evidence type="ECO:0000313" key="2">
    <source>
        <dbReference type="Proteomes" id="UP000006727"/>
    </source>
</evidence>
<evidence type="ECO:0000313" key="1">
    <source>
        <dbReference type="EnsemblPlants" id="Pp3c7_26610V3.2"/>
    </source>
</evidence>
<dbReference type="Gramene" id="Pp3c7_26610V3.2">
    <property type="protein sequence ID" value="Pp3c7_26610V3.2"/>
    <property type="gene ID" value="Pp3c7_26610"/>
</dbReference>
<dbReference type="AlphaFoldDB" id="A0A7I4ECD0"/>
<dbReference type="EnsemblPlants" id="Pp3c7_26610V3.2">
    <property type="protein sequence ID" value="Pp3c7_26610V3.2"/>
    <property type="gene ID" value="Pp3c7_26610"/>
</dbReference>
<reference evidence="1 2" key="1">
    <citation type="journal article" date="2008" name="Science">
        <title>The Physcomitrella genome reveals evolutionary insights into the conquest of land by plants.</title>
        <authorList>
            <person name="Rensing S."/>
            <person name="Lang D."/>
            <person name="Zimmer A."/>
            <person name="Terry A."/>
            <person name="Salamov A."/>
            <person name="Shapiro H."/>
            <person name="Nishiyama T."/>
            <person name="Perroud P.-F."/>
            <person name="Lindquist E."/>
            <person name="Kamisugi Y."/>
            <person name="Tanahashi T."/>
            <person name="Sakakibara K."/>
            <person name="Fujita T."/>
            <person name="Oishi K."/>
            <person name="Shin-I T."/>
            <person name="Kuroki Y."/>
            <person name="Toyoda A."/>
            <person name="Suzuki Y."/>
            <person name="Hashimoto A."/>
            <person name="Yamaguchi K."/>
            <person name="Sugano A."/>
            <person name="Kohara Y."/>
            <person name="Fujiyama A."/>
            <person name="Anterola A."/>
            <person name="Aoki S."/>
            <person name="Ashton N."/>
            <person name="Barbazuk W.B."/>
            <person name="Barker E."/>
            <person name="Bennetzen J."/>
            <person name="Bezanilla M."/>
            <person name="Blankenship R."/>
            <person name="Cho S.H."/>
            <person name="Dutcher S."/>
            <person name="Estelle M."/>
            <person name="Fawcett J.A."/>
            <person name="Gundlach H."/>
            <person name="Hanada K."/>
            <person name="Heyl A."/>
            <person name="Hicks K.A."/>
            <person name="Hugh J."/>
            <person name="Lohr M."/>
            <person name="Mayer K."/>
            <person name="Melkozernov A."/>
            <person name="Murata T."/>
            <person name="Nelson D."/>
            <person name="Pils B."/>
            <person name="Prigge M."/>
            <person name="Reiss B."/>
            <person name="Renner T."/>
            <person name="Rombauts S."/>
            <person name="Rushton P."/>
            <person name="Sanderfoot A."/>
            <person name="Schween G."/>
            <person name="Shiu S.-H."/>
            <person name="Stueber K."/>
            <person name="Theodoulou F.L."/>
            <person name="Tu H."/>
            <person name="Van de Peer Y."/>
            <person name="Verrier P.J."/>
            <person name="Waters E."/>
            <person name="Wood A."/>
            <person name="Yang L."/>
            <person name="Cove D."/>
            <person name="Cuming A."/>
            <person name="Hasebe M."/>
            <person name="Lucas S."/>
            <person name="Mishler D.B."/>
            <person name="Reski R."/>
            <person name="Grigoriev I."/>
            <person name="Quatrano R.S."/>
            <person name="Boore J.L."/>
        </authorList>
    </citation>
    <scope>NUCLEOTIDE SEQUENCE [LARGE SCALE GENOMIC DNA]</scope>
    <source>
        <strain evidence="1 2">cv. Gransden 2004</strain>
    </source>
</reference>
<sequence>MARSSIEELNQEAIQQSALQVRYRLISFRNHHLLSLPSELENLSSLTMLELSVLFRMIRRLKIHTRFQNWYIYNT</sequence>
<organism evidence="1 2">
    <name type="scientific">Physcomitrium patens</name>
    <name type="common">Spreading-leaved earth moss</name>
    <name type="synonym">Physcomitrella patens</name>
    <dbReference type="NCBI Taxonomy" id="3218"/>
    <lineage>
        <taxon>Eukaryota</taxon>
        <taxon>Viridiplantae</taxon>
        <taxon>Streptophyta</taxon>
        <taxon>Embryophyta</taxon>
        <taxon>Bryophyta</taxon>
        <taxon>Bryophytina</taxon>
        <taxon>Bryopsida</taxon>
        <taxon>Funariidae</taxon>
        <taxon>Funariales</taxon>
        <taxon>Funariaceae</taxon>
        <taxon>Physcomitrium</taxon>
    </lineage>
</organism>
<protein>
    <submittedName>
        <fullName evidence="1">Uncharacterized protein</fullName>
    </submittedName>
</protein>
<proteinExistence type="predicted"/>
<dbReference type="Proteomes" id="UP000006727">
    <property type="component" value="Chromosome 7"/>
</dbReference>
<reference evidence="1" key="3">
    <citation type="submission" date="2020-12" db="UniProtKB">
        <authorList>
            <consortium name="EnsemblPlants"/>
        </authorList>
    </citation>
    <scope>IDENTIFICATION</scope>
</reference>
<dbReference type="EMBL" id="ABEU02000007">
    <property type="status" value="NOT_ANNOTATED_CDS"/>
    <property type="molecule type" value="Genomic_DNA"/>
</dbReference>